<organism evidence="2 3">
    <name type="scientific">Bdellovibrio svalbardensis</name>
    <dbReference type="NCBI Taxonomy" id="2972972"/>
    <lineage>
        <taxon>Bacteria</taxon>
        <taxon>Pseudomonadati</taxon>
        <taxon>Bdellovibrionota</taxon>
        <taxon>Bdellovibrionia</taxon>
        <taxon>Bdellovibrionales</taxon>
        <taxon>Pseudobdellovibrionaceae</taxon>
        <taxon>Bdellovibrio</taxon>
    </lineage>
</organism>
<keyword evidence="1" id="KW-0732">Signal</keyword>
<reference evidence="2" key="1">
    <citation type="submission" date="2022-08" db="EMBL/GenBank/DDBJ databases">
        <title>Novel Bdellovibrio Species Isolated from Svalbard: Designation Bdellovibrio svalbardensis.</title>
        <authorList>
            <person name="Mitchell R.J."/>
            <person name="Choi S.Y."/>
        </authorList>
    </citation>
    <scope>NUCLEOTIDE SEQUENCE</scope>
    <source>
        <strain evidence="2">PAP01</strain>
    </source>
</reference>
<evidence type="ECO:0000313" key="2">
    <source>
        <dbReference type="EMBL" id="MDG0816024.1"/>
    </source>
</evidence>
<gene>
    <name evidence="2" type="ORF">NWE73_06600</name>
</gene>
<keyword evidence="3" id="KW-1185">Reference proteome</keyword>
<comment type="caution">
    <text evidence="2">The sequence shown here is derived from an EMBL/GenBank/DDBJ whole genome shotgun (WGS) entry which is preliminary data.</text>
</comment>
<feature type="signal peptide" evidence="1">
    <location>
        <begin position="1"/>
        <end position="18"/>
    </location>
</feature>
<dbReference type="Proteomes" id="UP001152321">
    <property type="component" value="Unassembled WGS sequence"/>
</dbReference>
<evidence type="ECO:0008006" key="4">
    <source>
        <dbReference type="Google" id="ProtNLM"/>
    </source>
</evidence>
<sequence>MKHFILVCSLFFSLNTFAATWAEDFENLKSVPRSYEDSGAICEEIARLDVQKSYPAPQYEVITGISYSDEQRRVIGELDVIVFDKNMNKVIRIAEVKCWKDIRAGLEKAMEQRQRFLKAIRSSKGLIFRSTSSDVTYSKEQFEGVSDFITLGQKGTVQAGYGQELEYTLLELHQHRYDMIACQHKGLCVKP</sequence>
<evidence type="ECO:0000256" key="1">
    <source>
        <dbReference type="SAM" id="SignalP"/>
    </source>
</evidence>
<name>A0ABT6DHN9_9BACT</name>
<accession>A0ABT6DHN9</accession>
<protein>
    <recommendedName>
        <fullName evidence="4">Restriction endonuclease type IV Mrr domain-containing protein</fullName>
    </recommendedName>
</protein>
<proteinExistence type="predicted"/>
<dbReference type="RefSeq" id="WP_277577502.1">
    <property type="nucleotide sequence ID" value="NZ_JANRMI010000002.1"/>
</dbReference>
<feature type="chain" id="PRO_5045368902" description="Restriction endonuclease type IV Mrr domain-containing protein" evidence="1">
    <location>
        <begin position="19"/>
        <end position="191"/>
    </location>
</feature>
<dbReference type="EMBL" id="JANRMI010000002">
    <property type="protein sequence ID" value="MDG0816024.1"/>
    <property type="molecule type" value="Genomic_DNA"/>
</dbReference>
<evidence type="ECO:0000313" key="3">
    <source>
        <dbReference type="Proteomes" id="UP001152321"/>
    </source>
</evidence>